<dbReference type="OrthoDB" id="1579307at2759"/>
<dbReference type="eggNOG" id="KOG4189">
    <property type="taxonomic scope" value="Eukaryota"/>
</dbReference>
<dbReference type="Gene3D" id="1.10.3520.10">
    <property type="entry name" value="Glycolipid transfer protein"/>
    <property type="match status" value="1"/>
</dbReference>
<reference evidence="3" key="1">
    <citation type="submission" date="2013-01" db="EMBL/GenBank/DDBJ databases">
        <title>Draft Genome Sequence of a Mulberry Tree, Morus notabilis C.K. Schneid.</title>
        <authorList>
            <person name="He N."/>
            <person name="Zhao S."/>
        </authorList>
    </citation>
    <scope>NUCLEOTIDE SEQUENCE</scope>
</reference>
<sequence length="197" mass="21953">MANTSSQKGHLWKLANAFQELAGTVKSDNPHIKARQLAQACLLFQMSNFNFGFAFIFADIELISKVNYVQKAARENESIQALVERDIAQGSAKRTTSPSRNLIRLKRVIEMVGVIFEEILKNKGSDSLVDPITTAYDQVFSPYHGSTIKEAFAGVRELIPTRSSVLRLLNENGTYIYSSNYMLDYLVVVVVVSDLVG</sequence>
<dbReference type="PANTHER" id="PTHR10219:SF43">
    <property type="entry name" value="GLYCOLIPID TRANSFER PROTEIN DOMAIN-CONTAINING PROTEIN"/>
    <property type="match status" value="1"/>
</dbReference>
<protein>
    <recommendedName>
        <fullName evidence="1">Glycolipid transfer protein domain-containing protein</fullName>
    </recommendedName>
</protein>
<dbReference type="SUPFAM" id="SSF110004">
    <property type="entry name" value="Glycolipid transfer protein, GLTP"/>
    <property type="match status" value="1"/>
</dbReference>
<accession>W9S656</accession>
<dbReference type="GO" id="GO:0016020">
    <property type="term" value="C:membrane"/>
    <property type="evidence" value="ECO:0007669"/>
    <property type="project" value="TreeGrafter"/>
</dbReference>
<dbReference type="KEGG" id="mnt:21405074"/>
<evidence type="ECO:0000313" key="2">
    <source>
        <dbReference type="EMBL" id="EXC28021.1"/>
    </source>
</evidence>
<dbReference type="InterPro" id="IPR036497">
    <property type="entry name" value="GLTP_sf"/>
</dbReference>
<gene>
    <name evidence="2" type="ORF">L484_022254</name>
</gene>
<keyword evidence="3" id="KW-1185">Reference proteome</keyword>
<dbReference type="Pfam" id="PF08718">
    <property type="entry name" value="GLTP"/>
    <property type="match status" value="1"/>
</dbReference>
<evidence type="ECO:0000259" key="1">
    <source>
        <dbReference type="Pfam" id="PF08718"/>
    </source>
</evidence>
<dbReference type="InterPro" id="IPR014830">
    <property type="entry name" value="Glycolipid_transfer_prot_dom"/>
</dbReference>
<feature type="domain" description="Glycolipid transfer protein" evidence="1">
    <location>
        <begin position="37"/>
        <end position="170"/>
    </location>
</feature>
<name>W9S656_9ROSA</name>
<dbReference type="GO" id="GO:0005829">
    <property type="term" value="C:cytosol"/>
    <property type="evidence" value="ECO:0007669"/>
    <property type="project" value="TreeGrafter"/>
</dbReference>
<dbReference type="Proteomes" id="UP000030645">
    <property type="component" value="Unassembled WGS sequence"/>
</dbReference>
<dbReference type="PANTHER" id="PTHR10219">
    <property type="entry name" value="GLYCOLIPID TRANSFER PROTEIN-RELATED"/>
    <property type="match status" value="1"/>
</dbReference>
<dbReference type="EMBL" id="KE346160">
    <property type="protein sequence ID" value="EXC28021.1"/>
    <property type="molecule type" value="Genomic_DNA"/>
</dbReference>
<dbReference type="AlphaFoldDB" id="W9S656"/>
<organism evidence="2 3">
    <name type="scientific">Morus notabilis</name>
    <dbReference type="NCBI Taxonomy" id="981085"/>
    <lineage>
        <taxon>Eukaryota</taxon>
        <taxon>Viridiplantae</taxon>
        <taxon>Streptophyta</taxon>
        <taxon>Embryophyta</taxon>
        <taxon>Tracheophyta</taxon>
        <taxon>Spermatophyta</taxon>
        <taxon>Magnoliopsida</taxon>
        <taxon>eudicotyledons</taxon>
        <taxon>Gunneridae</taxon>
        <taxon>Pentapetalae</taxon>
        <taxon>rosids</taxon>
        <taxon>fabids</taxon>
        <taxon>Rosales</taxon>
        <taxon>Moraceae</taxon>
        <taxon>Moreae</taxon>
        <taxon>Morus</taxon>
    </lineage>
</organism>
<dbReference type="GO" id="GO:1902388">
    <property type="term" value="F:ceramide 1-phosphate transfer activity"/>
    <property type="evidence" value="ECO:0007669"/>
    <property type="project" value="TreeGrafter"/>
</dbReference>
<proteinExistence type="predicted"/>
<evidence type="ECO:0000313" key="3">
    <source>
        <dbReference type="Proteomes" id="UP000030645"/>
    </source>
</evidence>
<dbReference type="GO" id="GO:1902387">
    <property type="term" value="F:ceramide 1-phosphate binding"/>
    <property type="evidence" value="ECO:0007669"/>
    <property type="project" value="TreeGrafter"/>
</dbReference>